<dbReference type="STRING" id="1048340.SAMN05444487_105152"/>
<dbReference type="AlphaFoldDB" id="A0A1H2VM81"/>
<organism evidence="2 3">
    <name type="scientific">Marininema mesophilum</name>
    <dbReference type="NCBI Taxonomy" id="1048340"/>
    <lineage>
        <taxon>Bacteria</taxon>
        <taxon>Bacillati</taxon>
        <taxon>Bacillota</taxon>
        <taxon>Bacilli</taxon>
        <taxon>Bacillales</taxon>
        <taxon>Thermoactinomycetaceae</taxon>
        <taxon>Marininema</taxon>
    </lineage>
</organism>
<reference evidence="2 3" key="1">
    <citation type="submission" date="2016-10" db="EMBL/GenBank/DDBJ databases">
        <authorList>
            <person name="de Groot N.N."/>
        </authorList>
    </citation>
    <scope>NUCLEOTIDE SEQUENCE [LARGE SCALE GENOMIC DNA]</scope>
    <source>
        <strain evidence="2 3">DSM 45610</strain>
    </source>
</reference>
<evidence type="ECO:0000313" key="2">
    <source>
        <dbReference type="EMBL" id="SDW69485.1"/>
    </source>
</evidence>
<accession>A0A1H2VM81</accession>
<gene>
    <name evidence="2" type="ORF">SAMN05444487_105152</name>
</gene>
<protein>
    <submittedName>
        <fullName evidence="2">Spore maturation protein CgeB</fullName>
    </submittedName>
</protein>
<proteinExistence type="predicted"/>
<dbReference type="Pfam" id="PF13524">
    <property type="entry name" value="Glyco_trans_1_2"/>
    <property type="match status" value="1"/>
</dbReference>
<evidence type="ECO:0000313" key="3">
    <source>
        <dbReference type="Proteomes" id="UP000198534"/>
    </source>
</evidence>
<evidence type="ECO:0000259" key="1">
    <source>
        <dbReference type="Pfam" id="PF13524"/>
    </source>
</evidence>
<dbReference type="RefSeq" id="WP_091738220.1">
    <property type="nucleotide sequence ID" value="NZ_FNNQ01000005.1"/>
</dbReference>
<dbReference type="Proteomes" id="UP000198534">
    <property type="component" value="Unassembled WGS sequence"/>
</dbReference>
<sequence>MRLLYIASGGHSYSDLDPNFIRAFGQLQNELHWFGFRVYQPDRESRSHLEHLIRTFRPEVILSLRGALSPQEVIHLKRQGIYMGLWIVDDPYLLNLHKRQVVPYEFMVTQEASCVPFYRKLNKVCFYLPLGVNEDTYRPMEVAPRYHSDICFVGSALPARVQTIDALAEFFRDKKFIFVGRWWERLQSYERLKHSIINETIPPSETAKYYNGAKITLNIHRTKNDVRGNPKGLPVYTPNNRTFDIAACRSFQLTTHRRDLNRFLKVGHEIVSYKGIAELKRKIIYFLNHPGQREQLAIRAYRKTLQHHTYRVRIREFLHRLRLHMSKVHTASFGEVWIPDTKRESMERGRSN</sequence>
<keyword evidence="3" id="KW-1185">Reference proteome</keyword>
<name>A0A1H2VM81_9BACL</name>
<dbReference type="OrthoDB" id="110463at2"/>
<dbReference type="EMBL" id="FNNQ01000005">
    <property type="protein sequence ID" value="SDW69485.1"/>
    <property type="molecule type" value="Genomic_DNA"/>
</dbReference>
<dbReference type="InterPro" id="IPR055259">
    <property type="entry name" value="YkvP/CgeB_Glyco_trans-like"/>
</dbReference>
<feature type="domain" description="Spore protein YkvP/CgeB glycosyl transferase-like" evidence="1">
    <location>
        <begin position="165"/>
        <end position="318"/>
    </location>
</feature>